<proteinExistence type="predicted"/>
<evidence type="ECO:0000313" key="1">
    <source>
        <dbReference type="EMBL" id="EMO56378.1"/>
    </source>
</evidence>
<sequence>MTKRGFNCQRDVICGNSHVFSKAIEEPISFRVLGQALIFPYASSVRKGLLQ</sequence>
<accession>M6W3J8</accession>
<organism evidence="1 2">
    <name type="scientific">Leptospira santarosai str. CBC1416</name>
    <dbReference type="NCBI Taxonomy" id="1193059"/>
    <lineage>
        <taxon>Bacteria</taxon>
        <taxon>Pseudomonadati</taxon>
        <taxon>Spirochaetota</taxon>
        <taxon>Spirochaetia</taxon>
        <taxon>Leptospirales</taxon>
        <taxon>Leptospiraceae</taxon>
        <taxon>Leptospira</taxon>
    </lineage>
</organism>
<gene>
    <name evidence="1" type="ORF">LEP1GSC161_0985</name>
</gene>
<dbReference type="AlphaFoldDB" id="M6W3J8"/>
<name>M6W3J8_9LEPT</name>
<protein>
    <submittedName>
        <fullName evidence="1">Uncharacterized protein</fullName>
    </submittedName>
</protein>
<comment type="caution">
    <text evidence="1">The sequence shown here is derived from an EMBL/GenBank/DDBJ whole genome shotgun (WGS) entry which is preliminary data.</text>
</comment>
<evidence type="ECO:0000313" key="2">
    <source>
        <dbReference type="Proteomes" id="UP000012149"/>
    </source>
</evidence>
<reference evidence="1 2" key="1">
    <citation type="submission" date="2013-01" db="EMBL/GenBank/DDBJ databases">
        <authorList>
            <person name="Harkins D.M."/>
            <person name="Durkin A.S."/>
            <person name="Brinkac L.M."/>
            <person name="Haft D.H."/>
            <person name="Selengut J.D."/>
            <person name="Sanka R."/>
            <person name="DePew J."/>
            <person name="Purushe J."/>
            <person name="Matthias M.A."/>
            <person name="Vinetz J.M."/>
            <person name="Sutton G.G."/>
            <person name="Nierman W.C."/>
            <person name="Fouts D.E."/>
        </authorList>
    </citation>
    <scope>NUCLEOTIDE SEQUENCE [LARGE SCALE GENOMIC DNA]</scope>
    <source>
        <strain evidence="1 2">CBC1416</strain>
    </source>
</reference>
<dbReference type="Proteomes" id="UP000012149">
    <property type="component" value="Unassembled WGS sequence"/>
</dbReference>
<dbReference type="EMBL" id="AKWE02000175">
    <property type="protein sequence ID" value="EMO56378.1"/>
    <property type="molecule type" value="Genomic_DNA"/>
</dbReference>